<evidence type="ECO:0000313" key="3">
    <source>
        <dbReference type="Proteomes" id="UP001175271"/>
    </source>
</evidence>
<feature type="transmembrane region" description="Helical" evidence="1">
    <location>
        <begin position="249"/>
        <end position="274"/>
    </location>
</feature>
<accession>A0AA39IJT8</accession>
<keyword evidence="1" id="KW-0812">Transmembrane</keyword>
<feature type="transmembrane region" description="Helical" evidence="1">
    <location>
        <begin position="20"/>
        <end position="39"/>
    </location>
</feature>
<proteinExistence type="predicted"/>
<organism evidence="2 3">
    <name type="scientific">Steinernema hermaphroditum</name>
    <dbReference type="NCBI Taxonomy" id="289476"/>
    <lineage>
        <taxon>Eukaryota</taxon>
        <taxon>Metazoa</taxon>
        <taxon>Ecdysozoa</taxon>
        <taxon>Nematoda</taxon>
        <taxon>Chromadorea</taxon>
        <taxon>Rhabditida</taxon>
        <taxon>Tylenchina</taxon>
        <taxon>Panagrolaimomorpha</taxon>
        <taxon>Strongyloidoidea</taxon>
        <taxon>Steinernematidae</taxon>
        <taxon>Steinernema</taxon>
    </lineage>
</organism>
<feature type="transmembrane region" description="Helical" evidence="1">
    <location>
        <begin position="174"/>
        <end position="195"/>
    </location>
</feature>
<comment type="caution">
    <text evidence="2">The sequence shown here is derived from an EMBL/GenBank/DDBJ whole genome shotgun (WGS) entry which is preliminary data.</text>
</comment>
<reference evidence="2" key="1">
    <citation type="submission" date="2023-06" db="EMBL/GenBank/DDBJ databases">
        <title>Genomic analysis of the entomopathogenic nematode Steinernema hermaphroditum.</title>
        <authorList>
            <person name="Schwarz E.M."/>
            <person name="Heppert J.K."/>
            <person name="Baniya A."/>
            <person name="Schwartz H.T."/>
            <person name="Tan C.-H."/>
            <person name="Antoshechkin I."/>
            <person name="Sternberg P.W."/>
            <person name="Goodrich-Blair H."/>
            <person name="Dillman A.R."/>
        </authorList>
    </citation>
    <scope>NUCLEOTIDE SEQUENCE</scope>
    <source>
        <strain evidence="2">PS9179</strain>
        <tissue evidence="2">Whole animal</tissue>
    </source>
</reference>
<dbReference type="EMBL" id="JAUCMV010000001">
    <property type="protein sequence ID" value="KAK0424871.1"/>
    <property type="molecule type" value="Genomic_DNA"/>
</dbReference>
<evidence type="ECO:0000313" key="2">
    <source>
        <dbReference type="EMBL" id="KAK0424871.1"/>
    </source>
</evidence>
<feature type="transmembrane region" description="Helical" evidence="1">
    <location>
        <begin position="136"/>
        <end position="158"/>
    </location>
</feature>
<feature type="transmembrane region" description="Helical" evidence="1">
    <location>
        <begin position="216"/>
        <end position="243"/>
    </location>
</feature>
<keyword evidence="3" id="KW-1185">Reference proteome</keyword>
<keyword evidence="1" id="KW-1133">Transmembrane helix</keyword>
<sequence length="286" mass="32117">MNDAPSPTVFDLFETLYQYYFDFTSCVAIVLINSASLFLQCRRSTYSTRCGTLSMLLITFICYGLFNIPGLVLRALPWDQRKAIFAQHDQLVWVAALSPYLCDQMVSVSGALLILDRVLIMACPLRYFSRPFSASLGLAVLLLNSVGVLLFVLLVFFGDRSQLIYDLHNALKHYVLSCTLAIESLLYGVFLLKVRSFFKHRANGSAEHRKCHADQIVFFQMVAHTLLCTIPNALFCVSVNTALGEKVKWLHYAVAFSEPMFCASVLATSLFTLYRLVPRTSIASIS</sequence>
<feature type="transmembrane region" description="Helical" evidence="1">
    <location>
        <begin position="51"/>
        <end position="72"/>
    </location>
</feature>
<evidence type="ECO:0000256" key="1">
    <source>
        <dbReference type="SAM" id="Phobius"/>
    </source>
</evidence>
<protein>
    <submittedName>
        <fullName evidence="2">Uncharacterized protein</fullName>
    </submittedName>
</protein>
<dbReference type="AlphaFoldDB" id="A0AA39IJT8"/>
<gene>
    <name evidence="2" type="ORF">QR680_008897</name>
</gene>
<name>A0AA39IJT8_9BILA</name>
<feature type="transmembrane region" description="Helical" evidence="1">
    <location>
        <begin position="92"/>
        <end position="115"/>
    </location>
</feature>
<keyword evidence="1" id="KW-0472">Membrane</keyword>
<dbReference type="Proteomes" id="UP001175271">
    <property type="component" value="Unassembled WGS sequence"/>
</dbReference>